<gene>
    <name evidence="10" type="ORF">ACFPYJ_01370</name>
</gene>
<feature type="modified residue" description="4-aspartylphosphate" evidence="6">
    <location>
        <position position="53"/>
    </location>
</feature>
<dbReference type="EMBL" id="JBHSOW010000007">
    <property type="protein sequence ID" value="MFC5647784.1"/>
    <property type="molecule type" value="Genomic_DNA"/>
</dbReference>
<reference evidence="11" key="1">
    <citation type="journal article" date="2019" name="Int. J. Syst. Evol. Microbiol.">
        <title>The Global Catalogue of Microorganisms (GCM) 10K type strain sequencing project: providing services to taxonomists for standard genome sequencing and annotation.</title>
        <authorList>
            <consortium name="The Broad Institute Genomics Platform"/>
            <consortium name="The Broad Institute Genome Sequencing Center for Infectious Disease"/>
            <person name="Wu L."/>
            <person name="Ma J."/>
        </authorList>
    </citation>
    <scope>NUCLEOTIDE SEQUENCE [LARGE SCALE GENOMIC DNA]</scope>
    <source>
        <strain evidence="11">CGMCC 1.3240</strain>
    </source>
</reference>
<evidence type="ECO:0000256" key="5">
    <source>
        <dbReference type="ARBA" id="ARBA00023163"/>
    </source>
</evidence>
<feature type="DNA-binding region" description="OmpR/PhoB-type" evidence="7">
    <location>
        <begin position="152"/>
        <end position="251"/>
    </location>
</feature>
<evidence type="ECO:0000313" key="11">
    <source>
        <dbReference type="Proteomes" id="UP001596047"/>
    </source>
</evidence>
<keyword evidence="2" id="KW-0902">Two-component regulatory system</keyword>
<dbReference type="RefSeq" id="WP_379186240.1">
    <property type="nucleotide sequence ID" value="NZ_JBHSOW010000007.1"/>
</dbReference>
<dbReference type="Proteomes" id="UP001596047">
    <property type="component" value="Unassembled WGS sequence"/>
</dbReference>
<evidence type="ECO:0000256" key="7">
    <source>
        <dbReference type="PROSITE-ProRule" id="PRU01091"/>
    </source>
</evidence>
<evidence type="ECO:0000256" key="3">
    <source>
        <dbReference type="ARBA" id="ARBA00023015"/>
    </source>
</evidence>
<dbReference type="CDD" id="cd00383">
    <property type="entry name" value="trans_reg_C"/>
    <property type="match status" value="1"/>
</dbReference>
<evidence type="ECO:0000256" key="2">
    <source>
        <dbReference type="ARBA" id="ARBA00023012"/>
    </source>
</evidence>
<dbReference type="InterPro" id="IPR036388">
    <property type="entry name" value="WH-like_DNA-bd_sf"/>
</dbReference>
<evidence type="ECO:0000256" key="6">
    <source>
        <dbReference type="PROSITE-ProRule" id="PRU00169"/>
    </source>
</evidence>
<keyword evidence="3" id="KW-0805">Transcription regulation</keyword>
<dbReference type="InterPro" id="IPR011006">
    <property type="entry name" value="CheY-like_superfamily"/>
</dbReference>
<dbReference type="SMART" id="SM00862">
    <property type="entry name" value="Trans_reg_C"/>
    <property type="match status" value="1"/>
</dbReference>
<dbReference type="PROSITE" id="PS50110">
    <property type="entry name" value="RESPONSE_REGULATORY"/>
    <property type="match status" value="1"/>
</dbReference>
<feature type="domain" description="Response regulatory" evidence="8">
    <location>
        <begin position="4"/>
        <end position="117"/>
    </location>
</feature>
<keyword evidence="4 7" id="KW-0238">DNA-binding</keyword>
<evidence type="ECO:0000259" key="8">
    <source>
        <dbReference type="PROSITE" id="PS50110"/>
    </source>
</evidence>
<evidence type="ECO:0000256" key="4">
    <source>
        <dbReference type="ARBA" id="ARBA00023125"/>
    </source>
</evidence>
<sequence>MAATIVIADDEHNITDVCRRYLEREGYTVWIAHDGIDALRLWEEHAPDLLVLDLMMPRRDGWEVCETIRQASDVPVIMLTARGEERDRLLGLTMGADDYMTKPFSPRELVLRVKNILRRTKIAAASAAALAAGTALTPNAGRGNGADAIVPSMAIHFEGLSIFPEERRVVAEEKETELTVKEFDLLLTLAEYPGRVFSRSQLLGRIWDMDFDGDTTTVTVHIRRLREKLEQAPSEPRWIKTVWGIGYKFDAKGQS</sequence>
<dbReference type="PANTHER" id="PTHR48111">
    <property type="entry name" value="REGULATOR OF RPOS"/>
    <property type="match status" value="1"/>
</dbReference>
<protein>
    <submittedName>
        <fullName evidence="10">Response regulator transcription factor</fullName>
    </submittedName>
</protein>
<keyword evidence="5" id="KW-0804">Transcription</keyword>
<comment type="caution">
    <text evidence="10">The sequence shown here is derived from an EMBL/GenBank/DDBJ whole genome shotgun (WGS) entry which is preliminary data.</text>
</comment>
<dbReference type="InterPro" id="IPR039420">
    <property type="entry name" value="WalR-like"/>
</dbReference>
<dbReference type="PROSITE" id="PS51755">
    <property type="entry name" value="OMPR_PHOB"/>
    <property type="match status" value="1"/>
</dbReference>
<dbReference type="PANTHER" id="PTHR48111:SF1">
    <property type="entry name" value="TWO-COMPONENT RESPONSE REGULATOR ORR33"/>
    <property type="match status" value="1"/>
</dbReference>
<evidence type="ECO:0000259" key="9">
    <source>
        <dbReference type="PROSITE" id="PS51755"/>
    </source>
</evidence>
<proteinExistence type="predicted"/>
<accession>A0ABW0VSL1</accession>
<evidence type="ECO:0000256" key="1">
    <source>
        <dbReference type="ARBA" id="ARBA00022553"/>
    </source>
</evidence>
<dbReference type="InterPro" id="IPR016032">
    <property type="entry name" value="Sig_transdc_resp-reg_C-effctor"/>
</dbReference>
<dbReference type="InterPro" id="IPR001867">
    <property type="entry name" value="OmpR/PhoB-type_DNA-bd"/>
</dbReference>
<keyword evidence="1 6" id="KW-0597">Phosphoprotein</keyword>
<dbReference type="InterPro" id="IPR001789">
    <property type="entry name" value="Sig_transdc_resp-reg_receiver"/>
</dbReference>
<evidence type="ECO:0000313" key="10">
    <source>
        <dbReference type="EMBL" id="MFC5647784.1"/>
    </source>
</evidence>
<dbReference type="CDD" id="cd17574">
    <property type="entry name" value="REC_OmpR"/>
    <property type="match status" value="1"/>
</dbReference>
<dbReference type="SUPFAM" id="SSF46894">
    <property type="entry name" value="C-terminal effector domain of the bipartite response regulators"/>
    <property type="match status" value="1"/>
</dbReference>
<dbReference type="Pfam" id="PF00486">
    <property type="entry name" value="Trans_reg_C"/>
    <property type="match status" value="1"/>
</dbReference>
<feature type="domain" description="OmpR/PhoB-type" evidence="9">
    <location>
        <begin position="152"/>
        <end position="251"/>
    </location>
</feature>
<dbReference type="Gene3D" id="6.10.250.690">
    <property type="match status" value="1"/>
</dbReference>
<dbReference type="Pfam" id="PF00072">
    <property type="entry name" value="Response_reg"/>
    <property type="match status" value="1"/>
</dbReference>
<keyword evidence="11" id="KW-1185">Reference proteome</keyword>
<organism evidence="10 11">
    <name type="scientific">Paenibacillus solisilvae</name>
    <dbReference type="NCBI Taxonomy" id="2486751"/>
    <lineage>
        <taxon>Bacteria</taxon>
        <taxon>Bacillati</taxon>
        <taxon>Bacillota</taxon>
        <taxon>Bacilli</taxon>
        <taxon>Bacillales</taxon>
        <taxon>Paenibacillaceae</taxon>
        <taxon>Paenibacillus</taxon>
    </lineage>
</organism>
<dbReference type="SMART" id="SM00448">
    <property type="entry name" value="REC"/>
    <property type="match status" value="1"/>
</dbReference>
<dbReference type="Gene3D" id="1.10.10.10">
    <property type="entry name" value="Winged helix-like DNA-binding domain superfamily/Winged helix DNA-binding domain"/>
    <property type="match status" value="1"/>
</dbReference>
<dbReference type="SUPFAM" id="SSF52172">
    <property type="entry name" value="CheY-like"/>
    <property type="match status" value="1"/>
</dbReference>
<name>A0ABW0VSL1_9BACL</name>
<dbReference type="Gene3D" id="3.40.50.2300">
    <property type="match status" value="1"/>
</dbReference>